<protein>
    <submittedName>
        <fullName evidence="1">Uncharacterized protein</fullName>
    </submittedName>
</protein>
<accession>A0AA86TWU0</accession>
<evidence type="ECO:0000313" key="1">
    <source>
        <dbReference type="EMBL" id="CAI9932200.1"/>
    </source>
</evidence>
<gene>
    <name evidence="1" type="ORF">HINF_LOCUS19845</name>
    <name evidence="3" type="ORF">HINF_LOCUS3720</name>
    <name evidence="2" type="ORF">HINF_LOCUS49636</name>
    <name evidence="4" type="ORF">HINF_LOCUS75323</name>
</gene>
<dbReference type="EMBL" id="CAXDID020000007">
    <property type="protein sequence ID" value="CAL5976246.1"/>
    <property type="molecule type" value="Genomic_DNA"/>
</dbReference>
<name>A0AA86TWU0_9EUKA</name>
<sequence length="344" mass="41105">MYLITVQSLIINELQNQLYKFESESIQKANINNIFNSVTELLNLKNYTYLNPRLQFFKDYYDRMEEYHQHGLQGILQFQQVSRMLNVMLLNHSTKTWAQNTLNILYAQTPDIEATQQWHKKHYFDAYQKEFDELNAIASKIRKNDTFQDLKDKVGNNSTYFSVNGHEHLAEGIPYKNPQIFSNFSKDVVFVFNDFSDTDILNVTVLETCSLVDRIWIYVLKQNVKFNVIDNLFGLQYISLVQFMIYQERIIQSINDNMITQISIIAFQIIQDIQFKIYNLRYIKCQFKLSLQCQIQQFCKSNIKLHDDYVIYKIMPLLIKFIQRPNNYNQLKIICCYKTYQLFI</sequence>
<dbReference type="AlphaFoldDB" id="A0AA86TWU0"/>
<evidence type="ECO:0000313" key="3">
    <source>
        <dbReference type="EMBL" id="CAL5976246.1"/>
    </source>
</evidence>
<evidence type="ECO:0000313" key="5">
    <source>
        <dbReference type="Proteomes" id="UP001642409"/>
    </source>
</evidence>
<dbReference type="Proteomes" id="UP001642409">
    <property type="component" value="Unassembled WGS sequence"/>
</dbReference>
<evidence type="ECO:0000313" key="4">
    <source>
        <dbReference type="EMBL" id="CAL6109184.1"/>
    </source>
</evidence>
<comment type="caution">
    <text evidence="1">The sequence shown here is derived from an EMBL/GenBank/DDBJ whole genome shotgun (WGS) entry which is preliminary data.</text>
</comment>
<evidence type="ECO:0000313" key="2">
    <source>
        <dbReference type="EMBL" id="CAI9961991.1"/>
    </source>
</evidence>
<organism evidence="1">
    <name type="scientific">Hexamita inflata</name>
    <dbReference type="NCBI Taxonomy" id="28002"/>
    <lineage>
        <taxon>Eukaryota</taxon>
        <taxon>Metamonada</taxon>
        <taxon>Diplomonadida</taxon>
        <taxon>Hexamitidae</taxon>
        <taxon>Hexamitinae</taxon>
        <taxon>Hexamita</taxon>
    </lineage>
</organism>
<dbReference type="EMBL" id="CATOUU010000952">
    <property type="protein sequence ID" value="CAI9961991.1"/>
    <property type="molecule type" value="Genomic_DNA"/>
</dbReference>
<keyword evidence="5" id="KW-1185">Reference proteome</keyword>
<reference evidence="1" key="1">
    <citation type="submission" date="2023-06" db="EMBL/GenBank/DDBJ databases">
        <authorList>
            <person name="Kurt Z."/>
        </authorList>
    </citation>
    <scope>NUCLEOTIDE SEQUENCE</scope>
</reference>
<dbReference type="EMBL" id="CAXDID020000664">
    <property type="protein sequence ID" value="CAL6109184.1"/>
    <property type="molecule type" value="Genomic_DNA"/>
</dbReference>
<dbReference type="EMBL" id="CATOUU010000511">
    <property type="protein sequence ID" value="CAI9932200.1"/>
    <property type="molecule type" value="Genomic_DNA"/>
</dbReference>
<reference evidence="3 5" key="2">
    <citation type="submission" date="2024-07" db="EMBL/GenBank/DDBJ databases">
        <authorList>
            <person name="Akdeniz Z."/>
        </authorList>
    </citation>
    <scope>NUCLEOTIDE SEQUENCE [LARGE SCALE GENOMIC DNA]</scope>
</reference>
<proteinExistence type="predicted"/>